<gene>
    <name evidence="1" type="ORF">M0G41_08540</name>
</gene>
<dbReference type="InterPro" id="IPR029058">
    <property type="entry name" value="AB_hydrolase_fold"/>
</dbReference>
<reference evidence="1" key="1">
    <citation type="submission" date="2022-04" db="EMBL/GenBank/DDBJ databases">
        <title>Lysobacter sp. CAU 1642 isolated from sea sand.</title>
        <authorList>
            <person name="Kim W."/>
        </authorList>
    </citation>
    <scope>NUCLEOTIDE SEQUENCE</scope>
    <source>
        <strain evidence="1">CAU 1642</strain>
    </source>
</reference>
<protein>
    <recommendedName>
        <fullName evidence="3">Esterase</fullName>
    </recommendedName>
</protein>
<sequence>MPAPLVVPNFELKTKVRTVDDVQRLRAGLIQDVFGGPLPQERKLVRATMLSAAKPTRSLAIYHGGHDEVAEKAFGVTALRDVGFDVLAVNMPGGDHSRFAEEKYPLRPFLEPVALGLNYATSLKEYDEIIMTGLSGGGWATVLYAAMDTRIARSYPIAGSLPDYLTRVVPNSMWDYEQSLPGLSVGYIELYLMAASEGREQFQVLIRHDPCCFSGDLAHTYRPFVERRAFMLGGQFGLVVDEFSHHDISPTMARLLWGWRSEAVRLY</sequence>
<evidence type="ECO:0008006" key="3">
    <source>
        <dbReference type="Google" id="ProtNLM"/>
    </source>
</evidence>
<accession>A0ABT0GI81</accession>
<dbReference type="EMBL" id="JALNMH010000006">
    <property type="protein sequence ID" value="MCK7593715.1"/>
    <property type="molecule type" value="Genomic_DNA"/>
</dbReference>
<dbReference type="Gene3D" id="3.40.50.1820">
    <property type="entry name" value="alpha/beta hydrolase"/>
    <property type="match status" value="1"/>
</dbReference>
<evidence type="ECO:0000313" key="1">
    <source>
        <dbReference type="EMBL" id="MCK7593715.1"/>
    </source>
</evidence>
<name>A0ABT0GI81_9GAMM</name>
<dbReference type="SUPFAM" id="SSF53474">
    <property type="entry name" value="alpha/beta-Hydrolases"/>
    <property type="match status" value="1"/>
</dbReference>
<keyword evidence="2" id="KW-1185">Reference proteome</keyword>
<comment type="caution">
    <text evidence="1">The sequence shown here is derived from an EMBL/GenBank/DDBJ whole genome shotgun (WGS) entry which is preliminary data.</text>
</comment>
<dbReference type="RefSeq" id="WP_248207852.1">
    <property type="nucleotide sequence ID" value="NZ_JALNMH010000006.1"/>
</dbReference>
<dbReference type="Proteomes" id="UP001431449">
    <property type="component" value="Unassembled WGS sequence"/>
</dbReference>
<evidence type="ECO:0000313" key="2">
    <source>
        <dbReference type="Proteomes" id="UP001431449"/>
    </source>
</evidence>
<organism evidence="1 2">
    <name type="scientific">Pseudomarimonas salicorniae</name>
    <dbReference type="NCBI Taxonomy" id="2933270"/>
    <lineage>
        <taxon>Bacteria</taxon>
        <taxon>Pseudomonadati</taxon>
        <taxon>Pseudomonadota</taxon>
        <taxon>Gammaproteobacteria</taxon>
        <taxon>Lysobacterales</taxon>
        <taxon>Lysobacteraceae</taxon>
        <taxon>Pseudomarimonas</taxon>
    </lineage>
</organism>
<proteinExistence type="predicted"/>